<name>A0A0D2IT49_9EURO</name>
<dbReference type="GeneID" id="25292408"/>
<protein>
    <recommendedName>
        <fullName evidence="4">Secondary metabolism regulator LAE1</fullName>
    </recommendedName>
</protein>
<reference evidence="2 3" key="1">
    <citation type="submission" date="2015-01" db="EMBL/GenBank/DDBJ databases">
        <title>The Genome Sequence of Rhinocladiella mackenzie CBS 650.93.</title>
        <authorList>
            <consortium name="The Broad Institute Genomics Platform"/>
            <person name="Cuomo C."/>
            <person name="de Hoog S."/>
            <person name="Gorbushina A."/>
            <person name="Stielow B."/>
            <person name="Teixiera M."/>
            <person name="Abouelleil A."/>
            <person name="Chapman S.B."/>
            <person name="Priest M."/>
            <person name="Young S.K."/>
            <person name="Wortman J."/>
            <person name="Nusbaum C."/>
            <person name="Birren B."/>
        </authorList>
    </citation>
    <scope>NUCLEOTIDE SEQUENCE [LARGE SCALE GENOMIC DNA]</scope>
    <source>
        <strain evidence="2 3">CBS 650.93</strain>
    </source>
</reference>
<evidence type="ECO:0008006" key="4">
    <source>
        <dbReference type="Google" id="ProtNLM"/>
    </source>
</evidence>
<organism evidence="2 3">
    <name type="scientific">Rhinocladiella mackenziei CBS 650.93</name>
    <dbReference type="NCBI Taxonomy" id="1442369"/>
    <lineage>
        <taxon>Eukaryota</taxon>
        <taxon>Fungi</taxon>
        <taxon>Dikarya</taxon>
        <taxon>Ascomycota</taxon>
        <taxon>Pezizomycotina</taxon>
        <taxon>Eurotiomycetes</taxon>
        <taxon>Chaetothyriomycetidae</taxon>
        <taxon>Chaetothyriales</taxon>
        <taxon>Herpotrichiellaceae</taxon>
        <taxon>Rhinocladiella</taxon>
    </lineage>
</organism>
<dbReference type="HOGENOM" id="CLU_010595_11_3_1"/>
<dbReference type="InterPro" id="IPR029063">
    <property type="entry name" value="SAM-dependent_MTases_sf"/>
</dbReference>
<dbReference type="Pfam" id="PF13489">
    <property type="entry name" value="Methyltransf_23"/>
    <property type="match status" value="1"/>
</dbReference>
<dbReference type="Proteomes" id="UP000053617">
    <property type="component" value="Unassembled WGS sequence"/>
</dbReference>
<sequence>MATHPTDDTAVTVEEGAEDVDSAYGDELESYTTSLSHSAVNYRWEHGRRYHSFREGSYNFPNDEEEQDRYDLMHEVLITAMGDKHFLAPLKEDIARIVDIGTGTGIWAIQIGDMFPSAQVIGNDLSPIQPQWVPPNVTFEVDDVESEWQYSQPFDFIHSRYMAGSIADWPRLMSECYKLSLALILSLHGSRPLQHRPPLFHIRATKKLTLVSIET</sequence>
<dbReference type="GO" id="GO:0008168">
    <property type="term" value="F:methyltransferase activity"/>
    <property type="evidence" value="ECO:0007669"/>
    <property type="project" value="TreeGrafter"/>
</dbReference>
<dbReference type="VEuPathDB" id="FungiDB:Z518_04337"/>
<evidence type="ECO:0000313" key="2">
    <source>
        <dbReference type="EMBL" id="KIX06361.1"/>
    </source>
</evidence>
<evidence type="ECO:0000313" key="3">
    <source>
        <dbReference type="Proteomes" id="UP000053617"/>
    </source>
</evidence>
<dbReference type="CDD" id="cd02440">
    <property type="entry name" value="AdoMet_MTases"/>
    <property type="match status" value="1"/>
</dbReference>
<dbReference type="SUPFAM" id="SSF53335">
    <property type="entry name" value="S-adenosyl-L-methionine-dependent methyltransferases"/>
    <property type="match status" value="1"/>
</dbReference>
<dbReference type="AlphaFoldDB" id="A0A0D2IT49"/>
<dbReference type="RefSeq" id="XP_013273497.1">
    <property type="nucleotide sequence ID" value="XM_013418043.1"/>
</dbReference>
<dbReference type="STRING" id="1442369.A0A0D2IT49"/>
<dbReference type="PANTHER" id="PTHR43591">
    <property type="entry name" value="METHYLTRANSFERASE"/>
    <property type="match status" value="1"/>
</dbReference>
<dbReference type="PANTHER" id="PTHR43591:SF24">
    <property type="entry name" value="2-METHOXY-6-POLYPRENYL-1,4-BENZOQUINOL METHYLASE, MITOCHONDRIAL"/>
    <property type="match status" value="1"/>
</dbReference>
<proteinExistence type="predicted"/>
<accession>A0A0D2IT49</accession>
<gene>
    <name evidence="2" type="ORF">Z518_04337</name>
</gene>
<feature type="region of interest" description="Disordered" evidence="1">
    <location>
        <begin position="1"/>
        <end position="23"/>
    </location>
</feature>
<keyword evidence="3" id="KW-1185">Reference proteome</keyword>
<evidence type="ECO:0000256" key="1">
    <source>
        <dbReference type="SAM" id="MobiDB-lite"/>
    </source>
</evidence>
<dbReference type="EMBL" id="KN847477">
    <property type="protein sequence ID" value="KIX06361.1"/>
    <property type="molecule type" value="Genomic_DNA"/>
</dbReference>
<dbReference type="Gene3D" id="3.40.50.150">
    <property type="entry name" value="Vaccinia Virus protein VP39"/>
    <property type="match status" value="1"/>
</dbReference>
<dbReference type="OrthoDB" id="2013972at2759"/>